<protein>
    <submittedName>
        <fullName evidence="2">Uncharacterized protein</fullName>
    </submittedName>
</protein>
<dbReference type="AlphaFoldDB" id="A0A6J4KSR1"/>
<dbReference type="EMBL" id="CADCUE010000031">
    <property type="protein sequence ID" value="CAA9314425.1"/>
    <property type="molecule type" value="Genomic_DNA"/>
</dbReference>
<feature type="non-terminal residue" evidence="2">
    <location>
        <position position="51"/>
    </location>
</feature>
<sequence>WCGSWTQRAAPSSSPSAACCSTSRICPCRRRSSRYEGRSPCSRLSAQRWPA</sequence>
<evidence type="ECO:0000256" key="1">
    <source>
        <dbReference type="SAM" id="MobiDB-lite"/>
    </source>
</evidence>
<feature type="non-terminal residue" evidence="2">
    <location>
        <position position="1"/>
    </location>
</feature>
<evidence type="ECO:0000313" key="2">
    <source>
        <dbReference type="EMBL" id="CAA9314425.1"/>
    </source>
</evidence>
<gene>
    <name evidence="2" type="ORF">AVDCRST_MAG16-518</name>
</gene>
<proteinExistence type="predicted"/>
<organism evidence="2">
    <name type="scientific">uncultured Frankineae bacterium</name>
    <dbReference type="NCBI Taxonomy" id="437475"/>
    <lineage>
        <taxon>Bacteria</taxon>
        <taxon>Bacillati</taxon>
        <taxon>Actinomycetota</taxon>
        <taxon>Actinomycetes</taxon>
        <taxon>Frankiales</taxon>
        <taxon>environmental samples</taxon>
    </lineage>
</organism>
<reference evidence="2" key="1">
    <citation type="submission" date="2020-02" db="EMBL/GenBank/DDBJ databases">
        <authorList>
            <person name="Meier V. D."/>
        </authorList>
    </citation>
    <scope>NUCLEOTIDE SEQUENCE</scope>
    <source>
        <strain evidence="2">AVDCRST_MAG16</strain>
    </source>
</reference>
<feature type="compositionally biased region" description="Low complexity" evidence="1">
    <location>
        <begin position="9"/>
        <end position="21"/>
    </location>
</feature>
<accession>A0A6J4KSR1</accession>
<feature type="region of interest" description="Disordered" evidence="1">
    <location>
        <begin position="1"/>
        <end position="21"/>
    </location>
</feature>
<name>A0A6J4KSR1_9ACTN</name>